<dbReference type="SMART" id="SM00717">
    <property type="entry name" value="SANT"/>
    <property type="match status" value="3"/>
</dbReference>
<dbReference type="InterPro" id="IPR017930">
    <property type="entry name" value="Myb_dom"/>
</dbReference>
<dbReference type="Pfam" id="PF09316">
    <property type="entry name" value="Cmyb_C"/>
    <property type="match status" value="1"/>
</dbReference>
<protein>
    <submittedName>
        <fullName evidence="6">Myb-related protein A-like isoform X4</fullName>
    </submittedName>
</protein>
<dbReference type="PANTHER" id="PTHR45614:SF30">
    <property type="entry name" value="MYB-RELATED PROTEIN B"/>
    <property type="match status" value="1"/>
</dbReference>
<accession>A0AAV1GIW9</accession>
<dbReference type="PANTHER" id="PTHR45614">
    <property type="entry name" value="MYB PROTEIN-RELATED"/>
    <property type="match status" value="1"/>
</dbReference>
<evidence type="ECO:0000259" key="5">
    <source>
        <dbReference type="PROSITE" id="PS51294"/>
    </source>
</evidence>
<dbReference type="PROSITE" id="PS51293">
    <property type="entry name" value="SANT"/>
    <property type="match status" value="1"/>
</dbReference>
<evidence type="ECO:0000256" key="2">
    <source>
        <dbReference type="ARBA" id="ARBA00023125"/>
    </source>
</evidence>
<name>A0AAV1GIW9_XYRNO</name>
<dbReference type="InterPro" id="IPR001005">
    <property type="entry name" value="SANT/Myb"/>
</dbReference>
<sequence>MSSRSRRSCTMTRSAFLRRRGLDLDRGTLQKPGWTKEEDEKLLGLMEFGSNSWSSVSFHFRGQRSAVECQRRWQQIRNPEIVKGPWTQEEDEKLIDLVQKYGRKRWSLIARYLHSRNGKQCRERWHNHLNPGVKKSNWSLEEDRVIFEAHSQLGNRWANISKLLPGRTDNSIKNHWNSTLRRKVEREGYLQVLNLYSSTNTSSSDSSSFITPLPGTAGVPAKADSLSTVKDESSCTSNDQSVCCLHSNQAHLCSFCVPTSSGYESSLSMCEPTAPPALMEEVLVLENVEGLAPGVGSSWSSWINNCPQGGLGFSPSEFLGLCDSEGPLRSQPPVLTSTPVCSLKHSAHFAQNSASCLHCSLSNTSQTPPKFRERVRVMLMSAPQTPTPLKTSSSDQEEVQEESCSVCEGLSSLLLGQMGVWWCQQTVGLSPEGLIDGLNLFEMSRELQDLMFGRTDDQKSLTEQARFYLEP</sequence>
<dbReference type="GO" id="GO:0005634">
    <property type="term" value="C:nucleus"/>
    <property type="evidence" value="ECO:0007669"/>
    <property type="project" value="TreeGrafter"/>
</dbReference>
<feature type="domain" description="HTH myb-type" evidence="5">
    <location>
        <begin position="78"/>
        <end position="133"/>
    </location>
</feature>
<evidence type="ECO:0000313" key="7">
    <source>
        <dbReference type="Proteomes" id="UP001178508"/>
    </source>
</evidence>
<dbReference type="InterPro" id="IPR017884">
    <property type="entry name" value="SANT_dom"/>
</dbReference>
<dbReference type="InterPro" id="IPR015395">
    <property type="entry name" value="C-myb_C"/>
</dbReference>
<evidence type="ECO:0000256" key="1">
    <source>
        <dbReference type="ARBA" id="ARBA00022737"/>
    </source>
</evidence>
<dbReference type="EMBL" id="OY660877">
    <property type="protein sequence ID" value="CAJ1073170.1"/>
    <property type="molecule type" value="Genomic_DNA"/>
</dbReference>
<reference evidence="6" key="1">
    <citation type="submission" date="2023-08" db="EMBL/GenBank/DDBJ databases">
        <authorList>
            <person name="Alioto T."/>
            <person name="Alioto T."/>
            <person name="Gomez Garrido J."/>
        </authorList>
    </citation>
    <scope>NUCLEOTIDE SEQUENCE</scope>
</reference>
<dbReference type="SUPFAM" id="SSF46689">
    <property type="entry name" value="Homeodomain-like"/>
    <property type="match status" value="2"/>
</dbReference>
<dbReference type="GO" id="GO:0000978">
    <property type="term" value="F:RNA polymerase II cis-regulatory region sequence-specific DNA binding"/>
    <property type="evidence" value="ECO:0007669"/>
    <property type="project" value="TreeGrafter"/>
</dbReference>
<dbReference type="InterPro" id="IPR050560">
    <property type="entry name" value="MYB_TF"/>
</dbReference>
<feature type="domain" description="Myb-like" evidence="3">
    <location>
        <begin position="130"/>
        <end position="180"/>
    </location>
</feature>
<feature type="domain" description="SANT" evidence="4">
    <location>
        <begin position="81"/>
        <end position="123"/>
    </location>
</feature>
<dbReference type="CDD" id="cd00167">
    <property type="entry name" value="SANT"/>
    <property type="match status" value="2"/>
</dbReference>
<dbReference type="Pfam" id="PF13921">
    <property type="entry name" value="Myb_DNA-bind_6"/>
    <property type="match status" value="1"/>
</dbReference>
<evidence type="ECO:0000259" key="3">
    <source>
        <dbReference type="PROSITE" id="PS50090"/>
    </source>
</evidence>
<dbReference type="Proteomes" id="UP001178508">
    <property type="component" value="Chromosome 14"/>
</dbReference>
<evidence type="ECO:0000259" key="4">
    <source>
        <dbReference type="PROSITE" id="PS51293"/>
    </source>
</evidence>
<organism evidence="6 7">
    <name type="scientific">Xyrichtys novacula</name>
    <name type="common">Pearly razorfish</name>
    <name type="synonym">Hemipteronotus novacula</name>
    <dbReference type="NCBI Taxonomy" id="13765"/>
    <lineage>
        <taxon>Eukaryota</taxon>
        <taxon>Metazoa</taxon>
        <taxon>Chordata</taxon>
        <taxon>Craniata</taxon>
        <taxon>Vertebrata</taxon>
        <taxon>Euteleostomi</taxon>
        <taxon>Actinopterygii</taxon>
        <taxon>Neopterygii</taxon>
        <taxon>Teleostei</taxon>
        <taxon>Neoteleostei</taxon>
        <taxon>Acanthomorphata</taxon>
        <taxon>Eupercaria</taxon>
        <taxon>Labriformes</taxon>
        <taxon>Labridae</taxon>
        <taxon>Xyrichtys</taxon>
    </lineage>
</organism>
<dbReference type="PROSITE" id="PS51294">
    <property type="entry name" value="HTH_MYB"/>
    <property type="match status" value="2"/>
</dbReference>
<dbReference type="InterPro" id="IPR009057">
    <property type="entry name" value="Homeodomain-like_sf"/>
</dbReference>
<feature type="domain" description="Myb-like" evidence="3">
    <location>
        <begin position="78"/>
        <end position="129"/>
    </location>
</feature>
<dbReference type="FunFam" id="1.10.10.60:FF:000010">
    <property type="entry name" value="Transcriptional activator Myb isoform A"/>
    <property type="match status" value="1"/>
</dbReference>
<feature type="domain" description="HTH myb-type" evidence="5">
    <location>
        <begin position="134"/>
        <end position="184"/>
    </location>
</feature>
<keyword evidence="1" id="KW-0677">Repeat</keyword>
<dbReference type="GO" id="GO:0000981">
    <property type="term" value="F:DNA-binding transcription factor activity, RNA polymerase II-specific"/>
    <property type="evidence" value="ECO:0007669"/>
    <property type="project" value="TreeGrafter"/>
</dbReference>
<proteinExistence type="predicted"/>
<dbReference type="Gene3D" id="1.10.10.60">
    <property type="entry name" value="Homeodomain-like"/>
    <property type="match status" value="3"/>
</dbReference>
<keyword evidence="2" id="KW-0238">DNA-binding</keyword>
<evidence type="ECO:0000313" key="6">
    <source>
        <dbReference type="EMBL" id="CAJ1073170.1"/>
    </source>
</evidence>
<dbReference type="AlphaFoldDB" id="A0AAV1GIW9"/>
<feature type="domain" description="Myb-like" evidence="3">
    <location>
        <begin position="26"/>
        <end position="77"/>
    </location>
</feature>
<keyword evidence="7" id="KW-1185">Reference proteome</keyword>
<gene>
    <name evidence="6" type="ORF">XNOV1_A013824</name>
</gene>
<dbReference type="PROSITE" id="PS50090">
    <property type="entry name" value="MYB_LIKE"/>
    <property type="match status" value="3"/>
</dbReference>
<dbReference type="Pfam" id="PF00249">
    <property type="entry name" value="Myb_DNA-binding"/>
    <property type="match status" value="1"/>
</dbReference>